<evidence type="ECO:0000256" key="4">
    <source>
        <dbReference type="ARBA" id="ARBA00022505"/>
    </source>
</evidence>
<dbReference type="CDD" id="cd00887">
    <property type="entry name" value="MoeA"/>
    <property type="match status" value="1"/>
</dbReference>
<dbReference type="EC" id="2.10.1.1" evidence="7"/>
<dbReference type="SUPFAM" id="SSF63867">
    <property type="entry name" value="MoeA C-terminal domain-like"/>
    <property type="match status" value="1"/>
</dbReference>
<keyword evidence="7" id="KW-0479">Metal-binding</keyword>
<keyword evidence="5 7" id="KW-0501">Molybdenum cofactor biosynthesis</keyword>
<comment type="pathway">
    <text evidence="2 7">Cofactor biosynthesis; molybdopterin biosynthesis.</text>
</comment>
<accession>A0ABT1LYL3</accession>
<keyword evidence="10" id="KW-1185">Reference proteome</keyword>
<dbReference type="PANTHER" id="PTHR10192:SF5">
    <property type="entry name" value="GEPHYRIN"/>
    <property type="match status" value="1"/>
</dbReference>
<reference evidence="9 10" key="1">
    <citation type="submission" date="2022-06" db="EMBL/GenBank/DDBJ databases">
        <title>Mycolicibacterium sp. CAU 1645 isolated from seawater.</title>
        <authorList>
            <person name="Kim W."/>
        </authorList>
    </citation>
    <scope>NUCLEOTIDE SEQUENCE [LARGE SCALE GENOMIC DNA]</scope>
    <source>
        <strain evidence="9 10">CAU 1645</strain>
    </source>
</reference>
<proteinExistence type="inferred from homology"/>
<sequence length="397" mass="41090">MRSVEEHQRVVAGLIRPREPQPVPLAEALGLVLAADVVAPLSLPGFDNSAMDGYAVLAEDVAGASEDNPVTLPVAEDIPAGRTDRLTLAPGTAHRIMTGAPAPDGATAVVPVEVTDGGVDTVTIRAGARTGQHLRHAGEDVTAGTTVLHAGQVLTPAALGLAAALGLGHLEVVPRQRVLVMSTGTELVAPGTPLEPGQIYESNAVMLAAAVRDAGAEVVASTMTGDDVATFRETLSRHSADADLIITTGGVSAGAYEVVKDSFGEEVEFVKVAMQPGMPQGAGVVDGTPIITLPGNPVSALVSFEVFIRSPLRTAMAQPEPDRPRVEATLTEDLTSPRGKRQFRRGVLDARGGTVTSYGPPASHHLRWLASANCLLELGEDVVELPAGSTVRVWDLG</sequence>
<dbReference type="Gene3D" id="2.40.340.10">
    <property type="entry name" value="MoeA, C-terminal, domain IV"/>
    <property type="match status" value="1"/>
</dbReference>
<comment type="cofactor">
    <cofactor evidence="7">
        <name>Mg(2+)</name>
        <dbReference type="ChEBI" id="CHEBI:18420"/>
    </cofactor>
</comment>
<dbReference type="SMART" id="SM00852">
    <property type="entry name" value="MoCF_biosynth"/>
    <property type="match status" value="1"/>
</dbReference>
<comment type="caution">
    <text evidence="9">The sequence shown here is derived from an EMBL/GenBank/DDBJ whole genome shotgun (WGS) entry which is preliminary data.</text>
</comment>
<organism evidence="9 10">
    <name type="scientific">Mycolicibacterium arenosum</name>
    <dbReference type="NCBI Taxonomy" id="2952157"/>
    <lineage>
        <taxon>Bacteria</taxon>
        <taxon>Bacillati</taxon>
        <taxon>Actinomycetota</taxon>
        <taxon>Actinomycetes</taxon>
        <taxon>Mycobacteriales</taxon>
        <taxon>Mycobacteriaceae</taxon>
        <taxon>Mycolicibacterium</taxon>
    </lineage>
</organism>
<dbReference type="InterPro" id="IPR005111">
    <property type="entry name" value="MoeA_C_domain_IV"/>
</dbReference>
<protein>
    <recommendedName>
        <fullName evidence="7">Molybdopterin molybdenumtransferase</fullName>
        <ecNumber evidence="7">2.10.1.1</ecNumber>
    </recommendedName>
</protein>
<comment type="similarity">
    <text evidence="3 7">Belongs to the MoeA family.</text>
</comment>
<gene>
    <name evidence="9" type="ORF">NM203_07215</name>
</gene>
<evidence type="ECO:0000256" key="7">
    <source>
        <dbReference type="RuleBase" id="RU365090"/>
    </source>
</evidence>
<dbReference type="InterPro" id="IPR001453">
    <property type="entry name" value="MoaB/Mog_dom"/>
</dbReference>
<evidence type="ECO:0000256" key="6">
    <source>
        <dbReference type="ARBA" id="ARBA00047317"/>
    </source>
</evidence>
<dbReference type="InterPro" id="IPR036135">
    <property type="entry name" value="MoeA_linker/N_sf"/>
</dbReference>
<evidence type="ECO:0000259" key="8">
    <source>
        <dbReference type="SMART" id="SM00852"/>
    </source>
</evidence>
<dbReference type="SUPFAM" id="SSF63882">
    <property type="entry name" value="MoeA N-terminal region -like"/>
    <property type="match status" value="1"/>
</dbReference>
<dbReference type="InterPro" id="IPR036688">
    <property type="entry name" value="MoeA_C_domain_IV_sf"/>
</dbReference>
<keyword evidence="7" id="KW-0460">Magnesium</keyword>
<evidence type="ECO:0000256" key="2">
    <source>
        <dbReference type="ARBA" id="ARBA00005046"/>
    </source>
</evidence>
<dbReference type="InterPro" id="IPR038987">
    <property type="entry name" value="MoeA-like"/>
</dbReference>
<dbReference type="Pfam" id="PF00994">
    <property type="entry name" value="MoCF_biosynth"/>
    <property type="match status" value="1"/>
</dbReference>
<dbReference type="Proteomes" id="UP001651690">
    <property type="component" value="Unassembled WGS sequence"/>
</dbReference>
<evidence type="ECO:0000313" key="10">
    <source>
        <dbReference type="Proteomes" id="UP001651690"/>
    </source>
</evidence>
<dbReference type="SUPFAM" id="SSF53218">
    <property type="entry name" value="Molybdenum cofactor biosynthesis proteins"/>
    <property type="match status" value="1"/>
</dbReference>
<dbReference type="InterPro" id="IPR005110">
    <property type="entry name" value="MoeA_linker/N"/>
</dbReference>
<evidence type="ECO:0000313" key="9">
    <source>
        <dbReference type="EMBL" id="MCP9271971.1"/>
    </source>
</evidence>
<dbReference type="Gene3D" id="2.170.190.11">
    <property type="entry name" value="Molybdopterin biosynthesis moea protein, domain 3"/>
    <property type="match status" value="1"/>
</dbReference>
<dbReference type="NCBIfam" id="NF045515">
    <property type="entry name" value="Glp_gephyrin"/>
    <property type="match status" value="1"/>
</dbReference>
<dbReference type="RefSeq" id="WP_255059151.1">
    <property type="nucleotide sequence ID" value="NZ_JANDBD010000003.1"/>
</dbReference>
<feature type="domain" description="MoaB/Mog" evidence="8">
    <location>
        <begin position="179"/>
        <end position="314"/>
    </location>
</feature>
<name>A0ABT1LYL3_9MYCO</name>
<dbReference type="Gene3D" id="3.40.980.10">
    <property type="entry name" value="MoaB/Mog-like domain"/>
    <property type="match status" value="1"/>
</dbReference>
<evidence type="ECO:0000256" key="1">
    <source>
        <dbReference type="ARBA" id="ARBA00002901"/>
    </source>
</evidence>
<dbReference type="Pfam" id="PF03453">
    <property type="entry name" value="MoeA_N"/>
    <property type="match status" value="1"/>
</dbReference>
<dbReference type="InterPro" id="IPR036425">
    <property type="entry name" value="MoaB/Mog-like_dom_sf"/>
</dbReference>
<dbReference type="EMBL" id="JANDBD010000003">
    <property type="protein sequence ID" value="MCP9271971.1"/>
    <property type="molecule type" value="Genomic_DNA"/>
</dbReference>
<dbReference type="PANTHER" id="PTHR10192">
    <property type="entry name" value="MOLYBDOPTERIN BIOSYNTHESIS PROTEIN"/>
    <property type="match status" value="1"/>
</dbReference>
<comment type="function">
    <text evidence="1 7">Catalyzes the insertion of molybdate into adenylated molybdopterin with the concomitant release of AMP.</text>
</comment>
<keyword evidence="4 7" id="KW-0500">Molybdenum</keyword>
<comment type="catalytic activity">
    <reaction evidence="6">
        <text>adenylyl-molybdopterin + molybdate = Mo-molybdopterin + AMP + H(+)</text>
        <dbReference type="Rhea" id="RHEA:35047"/>
        <dbReference type="ChEBI" id="CHEBI:15378"/>
        <dbReference type="ChEBI" id="CHEBI:36264"/>
        <dbReference type="ChEBI" id="CHEBI:62727"/>
        <dbReference type="ChEBI" id="CHEBI:71302"/>
        <dbReference type="ChEBI" id="CHEBI:456215"/>
        <dbReference type="EC" id="2.10.1.1"/>
    </reaction>
</comment>
<keyword evidence="7" id="KW-0808">Transferase</keyword>
<evidence type="ECO:0000256" key="3">
    <source>
        <dbReference type="ARBA" id="ARBA00010763"/>
    </source>
</evidence>
<dbReference type="Pfam" id="PF03454">
    <property type="entry name" value="MoeA_C"/>
    <property type="match status" value="1"/>
</dbReference>
<dbReference type="NCBIfam" id="TIGR00177">
    <property type="entry name" value="molyb_syn"/>
    <property type="match status" value="1"/>
</dbReference>
<evidence type="ECO:0000256" key="5">
    <source>
        <dbReference type="ARBA" id="ARBA00023150"/>
    </source>
</evidence>
<dbReference type="Gene3D" id="3.90.105.10">
    <property type="entry name" value="Molybdopterin biosynthesis moea protein, domain 2"/>
    <property type="match status" value="1"/>
</dbReference>